<dbReference type="InterPro" id="IPR051673">
    <property type="entry name" value="SSDNA_exonuclease_RecJ"/>
</dbReference>
<organism evidence="10 11">
    <name type="scientific">Paenibacillus eucommiae</name>
    <dbReference type="NCBI Taxonomy" id="1355755"/>
    <lineage>
        <taxon>Bacteria</taxon>
        <taxon>Bacillati</taxon>
        <taxon>Bacillota</taxon>
        <taxon>Bacilli</taxon>
        <taxon>Bacillales</taxon>
        <taxon>Paenibacillaceae</taxon>
        <taxon>Paenibacillus</taxon>
    </lineage>
</organism>
<feature type="domain" description="Single-stranded-DNA-specific exonuclease RecJ C-terminal" evidence="8">
    <location>
        <begin position="572"/>
        <end position="799"/>
    </location>
</feature>
<feature type="domain" description="DDH" evidence="6">
    <location>
        <begin position="83"/>
        <end position="226"/>
    </location>
</feature>
<dbReference type="Pfam" id="PF17768">
    <property type="entry name" value="RecJ_OB"/>
    <property type="match status" value="1"/>
</dbReference>
<sequence>MLSSKARWKLGNAEAILAEEFTRTLGIDPLVARLLVLRDISTIEQAELFLNGGRDHFHDPFLLDGVRAAADRILLAIERQELIRIYGDYDADGVSGTSLMAHLLKGMGATFDTYIPHRVREGYGLNRNAVDLAKDQGVSLLITVDTGISAWEEAEYIRQLGMDLIVTDHHEPPERLPDAIAVINPKKPGCTYPFKHLAGVGVALKLAHALLGRLPEELLEIAAIGTVADLMPLVGENRLIVKLGLERMQKSAYAGIRALLGVAGIEHKEITAGHIGFALAPRINASGRLDSADEAVKLLLTHDDREAERIAYELDALNKERQRIVEDITKEAMIMAGEQLAKGLDKVIVVAKEDWNVGVVGIVASKIVDAYYRPALVLSKDPLTGMVKGSARSITGFDMHQALTECKDLLDHYGGHQAAAGMTLEEKHLEAFTSKLNELAGSWLTEDDFTPILQADAACSLAEVPISCIEQLERLAPFGMSNPTPKFIFTDMALEDSRTMGREKQHLKLVLSQTMDEISSSVEAVGFGKGSFAEHITPTARLDIIGELSINEWNGTRKPQIVIQDMRIPHLQVFDWRGTVKPEVRLASLNEALADRADTEANSAAVILFEEMELEGYLHQNPLADSFALWLLNPAGELVPVNERALERPLEDCHDLVLYTAPGSVQDLQLILGKAAAIRRCYAIFAERKKESGGAIPSRDMFKLMYGTLLEQGEWDLYNKGMMQSFCKRSGLSSAMVEFMISVFEELEFLERSGSRIKLRKSPVKKDLSTSRLLKKRENRQDVEDIILYSTAKELEQWITQQIERTKQ</sequence>
<comment type="similarity">
    <text evidence="1">Belongs to the RecJ family.</text>
</comment>
<dbReference type="PANTHER" id="PTHR30255:SF2">
    <property type="entry name" value="SINGLE-STRANDED-DNA-SPECIFIC EXONUCLEASE RECJ"/>
    <property type="match status" value="1"/>
</dbReference>
<keyword evidence="11" id="KW-1185">Reference proteome</keyword>
<keyword evidence="3" id="KW-0540">Nuclease</keyword>
<evidence type="ECO:0000313" key="10">
    <source>
        <dbReference type="EMBL" id="MBP1996757.1"/>
    </source>
</evidence>
<evidence type="ECO:0000256" key="3">
    <source>
        <dbReference type="ARBA" id="ARBA00022722"/>
    </source>
</evidence>
<dbReference type="InterPro" id="IPR003156">
    <property type="entry name" value="DHHA1_dom"/>
</dbReference>
<evidence type="ECO:0000313" key="11">
    <source>
        <dbReference type="Proteomes" id="UP001519287"/>
    </source>
</evidence>
<evidence type="ECO:0000259" key="6">
    <source>
        <dbReference type="Pfam" id="PF01368"/>
    </source>
</evidence>
<dbReference type="Proteomes" id="UP001519287">
    <property type="component" value="Unassembled WGS sequence"/>
</dbReference>
<protein>
    <recommendedName>
        <fullName evidence="2">Single-stranded-DNA-specific exonuclease RecJ</fullName>
    </recommendedName>
</protein>
<dbReference type="PANTHER" id="PTHR30255">
    <property type="entry name" value="SINGLE-STRANDED-DNA-SPECIFIC EXONUCLEASE RECJ"/>
    <property type="match status" value="1"/>
</dbReference>
<dbReference type="NCBIfam" id="TIGR00644">
    <property type="entry name" value="recJ"/>
    <property type="match status" value="1"/>
</dbReference>
<dbReference type="Pfam" id="PF01368">
    <property type="entry name" value="DHH"/>
    <property type="match status" value="1"/>
</dbReference>
<proteinExistence type="inferred from homology"/>
<feature type="domain" description="DHHA1" evidence="7">
    <location>
        <begin position="346"/>
        <end position="440"/>
    </location>
</feature>
<gene>
    <name evidence="10" type="ORF">J2Z66_008405</name>
</gene>
<dbReference type="Pfam" id="PF02272">
    <property type="entry name" value="DHHA1"/>
    <property type="match status" value="1"/>
</dbReference>
<evidence type="ECO:0000256" key="2">
    <source>
        <dbReference type="ARBA" id="ARBA00019841"/>
    </source>
</evidence>
<dbReference type="InterPro" id="IPR038763">
    <property type="entry name" value="DHH_sf"/>
</dbReference>
<dbReference type="GO" id="GO:0004527">
    <property type="term" value="F:exonuclease activity"/>
    <property type="evidence" value="ECO:0007669"/>
    <property type="project" value="UniProtKB-KW"/>
</dbReference>
<dbReference type="EMBL" id="JAGGLB010000056">
    <property type="protein sequence ID" value="MBP1996757.1"/>
    <property type="molecule type" value="Genomic_DNA"/>
</dbReference>
<dbReference type="InterPro" id="IPR041122">
    <property type="entry name" value="RecJ_OB"/>
</dbReference>
<name>A0ABS4JA87_9BACL</name>
<dbReference type="Gene3D" id="3.10.310.30">
    <property type="match status" value="1"/>
</dbReference>
<reference evidence="10 11" key="1">
    <citation type="submission" date="2021-03" db="EMBL/GenBank/DDBJ databases">
        <title>Genomic Encyclopedia of Type Strains, Phase IV (KMG-IV): sequencing the most valuable type-strain genomes for metagenomic binning, comparative biology and taxonomic classification.</title>
        <authorList>
            <person name="Goeker M."/>
        </authorList>
    </citation>
    <scope>NUCLEOTIDE SEQUENCE [LARGE SCALE GENOMIC DNA]</scope>
    <source>
        <strain evidence="10 11">DSM 26048</strain>
    </source>
</reference>
<evidence type="ECO:0000256" key="4">
    <source>
        <dbReference type="ARBA" id="ARBA00022801"/>
    </source>
</evidence>
<dbReference type="Pfam" id="PF10141">
    <property type="entry name" value="ssDNA-exonuc_C"/>
    <property type="match status" value="1"/>
</dbReference>
<evidence type="ECO:0000259" key="7">
    <source>
        <dbReference type="Pfam" id="PF02272"/>
    </source>
</evidence>
<dbReference type="Gene3D" id="3.90.1640.30">
    <property type="match status" value="1"/>
</dbReference>
<comment type="caution">
    <text evidence="10">The sequence shown here is derived from an EMBL/GenBank/DDBJ whole genome shotgun (WGS) entry which is preliminary data.</text>
</comment>
<dbReference type="RefSeq" id="WP_209979483.1">
    <property type="nucleotide sequence ID" value="NZ_JAGGLB010000056.1"/>
</dbReference>
<dbReference type="InterPro" id="IPR001667">
    <property type="entry name" value="DDH_dom"/>
</dbReference>
<keyword evidence="4 10" id="KW-0378">Hydrolase</keyword>
<dbReference type="SUPFAM" id="SSF64182">
    <property type="entry name" value="DHH phosphoesterases"/>
    <property type="match status" value="1"/>
</dbReference>
<evidence type="ECO:0000256" key="5">
    <source>
        <dbReference type="ARBA" id="ARBA00022839"/>
    </source>
</evidence>
<dbReference type="InterPro" id="IPR004610">
    <property type="entry name" value="RecJ"/>
</dbReference>
<dbReference type="InterPro" id="IPR018779">
    <property type="entry name" value="RecJ_C"/>
</dbReference>
<evidence type="ECO:0000259" key="9">
    <source>
        <dbReference type="Pfam" id="PF17768"/>
    </source>
</evidence>
<keyword evidence="5 10" id="KW-0269">Exonuclease</keyword>
<feature type="domain" description="RecJ OB" evidence="9">
    <location>
        <begin position="456"/>
        <end position="565"/>
    </location>
</feature>
<accession>A0ABS4JA87</accession>
<evidence type="ECO:0000256" key="1">
    <source>
        <dbReference type="ARBA" id="ARBA00005915"/>
    </source>
</evidence>
<evidence type="ECO:0000259" key="8">
    <source>
        <dbReference type="Pfam" id="PF10141"/>
    </source>
</evidence>